<evidence type="ECO:0000256" key="8">
    <source>
        <dbReference type="ARBA" id="ARBA00023098"/>
    </source>
</evidence>
<keyword evidence="3 12" id="KW-0444">Lipid biosynthesis</keyword>
<dbReference type="GO" id="GO:0030148">
    <property type="term" value="P:sphingolipid biosynthetic process"/>
    <property type="evidence" value="ECO:0007669"/>
    <property type="project" value="TreeGrafter"/>
</dbReference>
<keyword evidence="9 12" id="KW-0472">Membrane</keyword>
<dbReference type="GO" id="GO:0005789">
    <property type="term" value="C:endoplasmic reticulum membrane"/>
    <property type="evidence" value="ECO:0007669"/>
    <property type="project" value="TreeGrafter"/>
</dbReference>
<evidence type="ECO:0000256" key="3">
    <source>
        <dbReference type="ARBA" id="ARBA00022516"/>
    </source>
</evidence>
<evidence type="ECO:0000256" key="2">
    <source>
        <dbReference type="ARBA" id="ARBA00007263"/>
    </source>
</evidence>
<feature type="transmembrane region" description="Helical" evidence="12">
    <location>
        <begin position="111"/>
        <end position="128"/>
    </location>
</feature>
<dbReference type="AlphaFoldDB" id="A0A7G2C5F9"/>
<reference evidence="13 14" key="1">
    <citation type="submission" date="2020-08" db="EMBL/GenBank/DDBJ databases">
        <authorList>
            <person name="Newling K."/>
            <person name="Davey J."/>
            <person name="Forrester S."/>
        </authorList>
    </citation>
    <scope>NUCLEOTIDE SEQUENCE [LARGE SCALE GENOMIC DNA]</scope>
    <source>
        <strain evidence="14">Crithidia deanei Carvalho (ATCC PRA-265)</strain>
    </source>
</reference>
<name>A0A7G2C5F9_9TRYP</name>
<dbReference type="GO" id="GO:0034626">
    <property type="term" value="P:fatty acid elongation, polyunsaturated fatty acid"/>
    <property type="evidence" value="ECO:0007669"/>
    <property type="project" value="TreeGrafter"/>
</dbReference>
<dbReference type="GO" id="GO:0042761">
    <property type="term" value="P:very long-chain fatty acid biosynthetic process"/>
    <property type="evidence" value="ECO:0007669"/>
    <property type="project" value="TreeGrafter"/>
</dbReference>
<evidence type="ECO:0000256" key="11">
    <source>
        <dbReference type="ARBA" id="ARBA00044291"/>
    </source>
</evidence>
<gene>
    <name evidence="13" type="ORF">ADEAN_000143100</name>
</gene>
<dbReference type="VEuPathDB" id="TriTrypDB:ADEAN_000143100"/>
<sequence>MIRYGPNICKSVFGEKGDSPDPAWLRYAMVLWNLFLSAFSCSGMIVMVPALIKQFAKDGWHNTLCIHHDELLYSTTVGFWTGFFVISKTFELMDTVFLVLQKQKLPPFLHWYHHVSVLIFAWMSYTVGNSTMAIFAAMNITVHTIMYFYFAVCAMGLKRIARPFAKFITTIQILQMVGGSVVTFYSFVVNFQSYQNGIDDVNKLPCAVNKATARFGSIMYLSYLYLFSKLFVNSYMRKPVPRGEKPAKKAE</sequence>
<evidence type="ECO:0000256" key="6">
    <source>
        <dbReference type="ARBA" id="ARBA00022832"/>
    </source>
</evidence>
<keyword evidence="7 12" id="KW-1133">Transmembrane helix</keyword>
<evidence type="ECO:0000256" key="5">
    <source>
        <dbReference type="ARBA" id="ARBA00022692"/>
    </source>
</evidence>
<evidence type="ECO:0000313" key="14">
    <source>
        <dbReference type="Proteomes" id="UP000515908"/>
    </source>
</evidence>
<feature type="transmembrane region" description="Helical" evidence="12">
    <location>
        <begin position="72"/>
        <end position="90"/>
    </location>
</feature>
<dbReference type="Proteomes" id="UP000515908">
    <property type="component" value="Chromosome 02"/>
</dbReference>
<proteinExistence type="inferred from homology"/>
<dbReference type="EC" id="2.3.1.-" evidence="12"/>
<dbReference type="InterPro" id="IPR002076">
    <property type="entry name" value="ELO_fam"/>
</dbReference>
<dbReference type="GO" id="GO:0034625">
    <property type="term" value="P:fatty acid elongation, monounsaturated fatty acid"/>
    <property type="evidence" value="ECO:0007669"/>
    <property type="project" value="TreeGrafter"/>
</dbReference>
<evidence type="ECO:0000256" key="10">
    <source>
        <dbReference type="ARBA" id="ARBA00023160"/>
    </source>
</evidence>
<keyword evidence="6 12" id="KW-0276">Fatty acid metabolism</keyword>
<evidence type="ECO:0000313" key="13">
    <source>
        <dbReference type="EMBL" id="CAD2213987.1"/>
    </source>
</evidence>
<dbReference type="GO" id="GO:0019367">
    <property type="term" value="P:fatty acid elongation, saturated fatty acid"/>
    <property type="evidence" value="ECO:0007669"/>
    <property type="project" value="TreeGrafter"/>
</dbReference>
<comment type="similarity">
    <text evidence="2 12">Belongs to the ELO family.</text>
</comment>
<dbReference type="EMBL" id="LR877146">
    <property type="protein sequence ID" value="CAD2213987.1"/>
    <property type="molecule type" value="Genomic_DNA"/>
</dbReference>
<keyword evidence="10 12" id="KW-0275">Fatty acid biosynthesis</keyword>
<keyword evidence="5 12" id="KW-0812">Transmembrane</keyword>
<accession>A0A7G2C5F9</accession>
<feature type="transmembrane region" description="Helical" evidence="12">
    <location>
        <begin position="167"/>
        <end position="191"/>
    </location>
</feature>
<feature type="transmembrane region" description="Helical" evidence="12">
    <location>
        <begin position="30"/>
        <end position="52"/>
    </location>
</feature>
<keyword evidence="4 12" id="KW-0808">Transferase</keyword>
<protein>
    <recommendedName>
        <fullName evidence="11 12">Elongation of fatty acids protein</fullName>
        <ecNumber evidence="12">2.3.1.-</ecNumber>
    </recommendedName>
</protein>
<evidence type="ECO:0000256" key="4">
    <source>
        <dbReference type="ARBA" id="ARBA00022679"/>
    </source>
</evidence>
<keyword evidence="14" id="KW-1185">Reference proteome</keyword>
<evidence type="ECO:0000256" key="1">
    <source>
        <dbReference type="ARBA" id="ARBA00004141"/>
    </source>
</evidence>
<evidence type="ECO:0000256" key="12">
    <source>
        <dbReference type="RuleBase" id="RU361115"/>
    </source>
</evidence>
<dbReference type="Pfam" id="PF01151">
    <property type="entry name" value="ELO"/>
    <property type="match status" value="1"/>
</dbReference>
<evidence type="ECO:0000256" key="7">
    <source>
        <dbReference type="ARBA" id="ARBA00022989"/>
    </source>
</evidence>
<evidence type="ECO:0000256" key="9">
    <source>
        <dbReference type="ARBA" id="ARBA00023136"/>
    </source>
</evidence>
<dbReference type="PANTHER" id="PTHR11157:SF161">
    <property type="entry name" value="ELONGATION OF FATTY ACIDS PROTEIN"/>
    <property type="match status" value="1"/>
</dbReference>
<comment type="catalytic activity">
    <reaction evidence="12">
        <text>an acyl-CoA + malonyl-CoA + H(+) = a 3-oxoacyl-CoA + CO2 + CoA</text>
        <dbReference type="Rhea" id="RHEA:50252"/>
        <dbReference type="ChEBI" id="CHEBI:15378"/>
        <dbReference type="ChEBI" id="CHEBI:16526"/>
        <dbReference type="ChEBI" id="CHEBI:57287"/>
        <dbReference type="ChEBI" id="CHEBI:57384"/>
        <dbReference type="ChEBI" id="CHEBI:58342"/>
        <dbReference type="ChEBI" id="CHEBI:90726"/>
    </reaction>
    <physiologicalReaction direction="left-to-right" evidence="12">
        <dbReference type="Rhea" id="RHEA:50253"/>
    </physiologicalReaction>
</comment>
<feature type="transmembrane region" description="Helical" evidence="12">
    <location>
        <begin position="211"/>
        <end position="232"/>
    </location>
</feature>
<dbReference type="PANTHER" id="PTHR11157">
    <property type="entry name" value="FATTY ACID ACYL TRANSFERASE-RELATED"/>
    <property type="match status" value="1"/>
</dbReference>
<organism evidence="13 14">
    <name type="scientific">Angomonas deanei</name>
    <dbReference type="NCBI Taxonomy" id="59799"/>
    <lineage>
        <taxon>Eukaryota</taxon>
        <taxon>Discoba</taxon>
        <taxon>Euglenozoa</taxon>
        <taxon>Kinetoplastea</taxon>
        <taxon>Metakinetoplastina</taxon>
        <taxon>Trypanosomatida</taxon>
        <taxon>Trypanosomatidae</taxon>
        <taxon>Strigomonadinae</taxon>
        <taxon>Angomonas</taxon>
    </lineage>
</organism>
<keyword evidence="8 12" id="KW-0443">Lipid metabolism</keyword>
<feature type="transmembrane region" description="Helical" evidence="12">
    <location>
        <begin position="134"/>
        <end position="155"/>
    </location>
</feature>
<dbReference type="GO" id="GO:0009922">
    <property type="term" value="F:fatty acid elongase activity"/>
    <property type="evidence" value="ECO:0007669"/>
    <property type="project" value="InterPro"/>
</dbReference>
<comment type="subcellular location">
    <subcellularLocation>
        <location evidence="1">Membrane</location>
        <topology evidence="1">Multi-pass membrane protein</topology>
    </subcellularLocation>
</comment>